<sequence>MKSLSKFLAVATLALASFSLASDFPEGSPAFVSTLTEAKTKAKAEGKPVIAVYSAVWCPPCQAMKKKVYPSAEVKKYHDKFVWAYIDTDVKENGPDAQAAGVTGIPHIQFLDKDGKEIDKQVGGTSPDDFADKLAKVLKKAK</sequence>
<evidence type="ECO:0000313" key="5">
    <source>
        <dbReference type="EMBL" id="RBP43862.1"/>
    </source>
</evidence>
<feature type="chain" id="PRO_5016777667" evidence="3">
    <location>
        <begin position="22"/>
        <end position="142"/>
    </location>
</feature>
<dbReference type="PROSITE" id="PS00194">
    <property type="entry name" value="THIOREDOXIN_1"/>
    <property type="match status" value="1"/>
</dbReference>
<dbReference type="SUPFAM" id="SSF52833">
    <property type="entry name" value="Thioredoxin-like"/>
    <property type="match status" value="1"/>
</dbReference>
<dbReference type="RefSeq" id="WP_113959324.1">
    <property type="nucleotide sequence ID" value="NZ_QNRR01000005.1"/>
</dbReference>
<dbReference type="InterPro" id="IPR051099">
    <property type="entry name" value="AGR/TXD"/>
</dbReference>
<dbReference type="Gene3D" id="3.40.30.10">
    <property type="entry name" value="Glutaredoxin"/>
    <property type="match status" value="1"/>
</dbReference>
<evidence type="ECO:0000256" key="2">
    <source>
        <dbReference type="ARBA" id="ARBA00023284"/>
    </source>
</evidence>
<keyword evidence="2" id="KW-0676">Redox-active center</keyword>
<evidence type="ECO:0000256" key="1">
    <source>
        <dbReference type="ARBA" id="ARBA00022729"/>
    </source>
</evidence>
<dbReference type="PROSITE" id="PS51352">
    <property type="entry name" value="THIOREDOXIN_2"/>
    <property type="match status" value="1"/>
</dbReference>
<proteinExistence type="predicted"/>
<keyword evidence="1 3" id="KW-0732">Signal</keyword>
<feature type="domain" description="Thioredoxin" evidence="4">
    <location>
        <begin position="9"/>
        <end position="139"/>
    </location>
</feature>
<dbReference type="OrthoDB" id="9811036at2"/>
<comment type="caution">
    <text evidence="5">The sequence shown here is derived from an EMBL/GenBank/DDBJ whole genome shotgun (WGS) entry which is preliminary data.</text>
</comment>
<dbReference type="InterPro" id="IPR036249">
    <property type="entry name" value="Thioredoxin-like_sf"/>
</dbReference>
<evidence type="ECO:0000259" key="4">
    <source>
        <dbReference type="PROSITE" id="PS51352"/>
    </source>
</evidence>
<dbReference type="EMBL" id="QNRR01000005">
    <property type="protein sequence ID" value="RBP43862.1"/>
    <property type="molecule type" value="Genomic_DNA"/>
</dbReference>
<dbReference type="Pfam" id="PF13098">
    <property type="entry name" value="Thioredoxin_2"/>
    <property type="match status" value="1"/>
</dbReference>
<evidence type="ECO:0000313" key="6">
    <source>
        <dbReference type="Proteomes" id="UP000253426"/>
    </source>
</evidence>
<gene>
    <name evidence="5" type="ORF">DES53_105261</name>
</gene>
<name>A0A366HNG5_9BACT</name>
<dbReference type="InterPro" id="IPR017937">
    <property type="entry name" value="Thioredoxin_CS"/>
</dbReference>
<dbReference type="Proteomes" id="UP000253426">
    <property type="component" value="Unassembled WGS sequence"/>
</dbReference>
<reference evidence="5 6" key="1">
    <citation type="submission" date="2018-06" db="EMBL/GenBank/DDBJ databases">
        <title>Genomic Encyclopedia of Type Strains, Phase IV (KMG-IV): sequencing the most valuable type-strain genomes for metagenomic binning, comparative biology and taxonomic classification.</title>
        <authorList>
            <person name="Goeker M."/>
        </authorList>
    </citation>
    <scope>NUCLEOTIDE SEQUENCE [LARGE SCALE GENOMIC DNA]</scope>
    <source>
        <strain evidence="5 6">DSM 25532</strain>
    </source>
</reference>
<dbReference type="CDD" id="cd02947">
    <property type="entry name" value="TRX_family"/>
    <property type="match status" value="1"/>
</dbReference>
<evidence type="ECO:0000256" key="3">
    <source>
        <dbReference type="SAM" id="SignalP"/>
    </source>
</evidence>
<dbReference type="AlphaFoldDB" id="A0A366HNG5"/>
<protein>
    <submittedName>
        <fullName evidence="5">Thioredoxin-like protein</fullName>
    </submittedName>
</protein>
<organism evidence="5 6">
    <name type="scientific">Roseimicrobium gellanilyticum</name>
    <dbReference type="NCBI Taxonomy" id="748857"/>
    <lineage>
        <taxon>Bacteria</taxon>
        <taxon>Pseudomonadati</taxon>
        <taxon>Verrucomicrobiota</taxon>
        <taxon>Verrucomicrobiia</taxon>
        <taxon>Verrucomicrobiales</taxon>
        <taxon>Verrucomicrobiaceae</taxon>
        <taxon>Roseimicrobium</taxon>
    </lineage>
</organism>
<dbReference type="InterPro" id="IPR013766">
    <property type="entry name" value="Thioredoxin_domain"/>
</dbReference>
<dbReference type="PANTHER" id="PTHR15337">
    <property type="entry name" value="ANTERIOR GRADIENT PROTEIN-RELATED"/>
    <property type="match status" value="1"/>
</dbReference>
<keyword evidence="6" id="KW-1185">Reference proteome</keyword>
<accession>A0A366HNG5</accession>
<feature type="signal peptide" evidence="3">
    <location>
        <begin position="1"/>
        <end position="21"/>
    </location>
</feature>
<dbReference type="PANTHER" id="PTHR15337:SF11">
    <property type="entry name" value="THIOREDOXIN DOMAIN-CONTAINING PROTEIN"/>
    <property type="match status" value="1"/>
</dbReference>
<dbReference type="InterPro" id="IPR012336">
    <property type="entry name" value="Thioredoxin-like_fold"/>
</dbReference>